<gene>
    <name evidence="2" type="ORF">PCOR1329_LOCUS17723</name>
</gene>
<organism evidence="2 3">
    <name type="scientific">Prorocentrum cordatum</name>
    <dbReference type="NCBI Taxonomy" id="2364126"/>
    <lineage>
        <taxon>Eukaryota</taxon>
        <taxon>Sar</taxon>
        <taxon>Alveolata</taxon>
        <taxon>Dinophyceae</taxon>
        <taxon>Prorocentrales</taxon>
        <taxon>Prorocentraceae</taxon>
        <taxon>Prorocentrum</taxon>
    </lineage>
</organism>
<protein>
    <submittedName>
        <fullName evidence="2">Uncharacterized protein</fullName>
    </submittedName>
</protein>
<evidence type="ECO:0000313" key="3">
    <source>
        <dbReference type="Proteomes" id="UP001189429"/>
    </source>
</evidence>
<accession>A0ABN9R8B0</accession>
<dbReference type="EMBL" id="CAUYUJ010005532">
    <property type="protein sequence ID" value="CAK0813973.1"/>
    <property type="molecule type" value="Genomic_DNA"/>
</dbReference>
<proteinExistence type="predicted"/>
<feature type="compositionally biased region" description="Basic and acidic residues" evidence="1">
    <location>
        <begin position="1"/>
        <end position="14"/>
    </location>
</feature>
<evidence type="ECO:0000256" key="1">
    <source>
        <dbReference type="SAM" id="MobiDB-lite"/>
    </source>
</evidence>
<name>A0ABN9R8B0_9DINO</name>
<comment type="caution">
    <text evidence="2">The sequence shown here is derived from an EMBL/GenBank/DDBJ whole genome shotgun (WGS) entry which is preliminary data.</text>
</comment>
<evidence type="ECO:0000313" key="2">
    <source>
        <dbReference type="EMBL" id="CAK0813973.1"/>
    </source>
</evidence>
<feature type="non-terminal residue" evidence="2">
    <location>
        <position position="1"/>
    </location>
</feature>
<feature type="region of interest" description="Disordered" evidence="1">
    <location>
        <begin position="1"/>
        <end position="54"/>
    </location>
</feature>
<feature type="non-terminal residue" evidence="2">
    <location>
        <position position="72"/>
    </location>
</feature>
<sequence>GGREEGREGGRTERAASGAERLGGVGGRELPALPPVVRARGQPPPGPRGPRRLSDCIGVTSWTAVVNLSIIS</sequence>
<reference evidence="2" key="1">
    <citation type="submission" date="2023-10" db="EMBL/GenBank/DDBJ databases">
        <authorList>
            <person name="Chen Y."/>
            <person name="Shah S."/>
            <person name="Dougan E. K."/>
            <person name="Thang M."/>
            <person name="Chan C."/>
        </authorList>
    </citation>
    <scope>NUCLEOTIDE SEQUENCE [LARGE SCALE GENOMIC DNA]</scope>
</reference>
<keyword evidence="3" id="KW-1185">Reference proteome</keyword>
<dbReference type="Proteomes" id="UP001189429">
    <property type="component" value="Unassembled WGS sequence"/>
</dbReference>